<protein>
    <submittedName>
        <fullName evidence="2">Uncharacterized protein</fullName>
    </submittedName>
</protein>
<keyword evidence="3" id="KW-1185">Reference proteome</keyword>
<dbReference type="EMBL" id="LASV01000378">
    <property type="protein sequence ID" value="KKA19162.1"/>
    <property type="molecule type" value="Genomic_DNA"/>
</dbReference>
<organism evidence="2 3">
    <name type="scientific">Rasamsonia emersonii (strain ATCC 16479 / CBS 393.64 / IMI 116815)</name>
    <dbReference type="NCBI Taxonomy" id="1408163"/>
    <lineage>
        <taxon>Eukaryota</taxon>
        <taxon>Fungi</taxon>
        <taxon>Dikarya</taxon>
        <taxon>Ascomycota</taxon>
        <taxon>Pezizomycotina</taxon>
        <taxon>Eurotiomycetes</taxon>
        <taxon>Eurotiomycetidae</taxon>
        <taxon>Eurotiales</taxon>
        <taxon>Trichocomaceae</taxon>
        <taxon>Rasamsonia</taxon>
    </lineage>
</organism>
<accession>A0A0F4YLL4</accession>
<evidence type="ECO:0000313" key="3">
    <source>
        <dbReference type="Proteomes" id="UP000053958"/>
    </source>
</evidence>
<dbReference type="GeneID" id="25319155"/>
<reference evidence="2 3" key="1">
    <citation type="submission" date="2015-04" db="EMBL/GenBank/DDBJ databases">
        <authorList>
            <person name="Heijne W.H."/>
            <person name="Fedorova N.D."/>
            <person name="Nierman W.C."/>
            <person name="Vollebregt A.W."/>
            <person name="Zhao Z."/>
            <person name="Wu L."/>
            <person name="Kumar M."/>
            <person name="Stam H."/>
            <person name="van den Berg M.A."/>
            <person name="Pel H.J."/>
        </authorList>
    </citation>
    <scope>NUCLEOTIDE SEQUENCE [LARGE SCALE GENOMIC DNA]</scope>
    <source>
        <strain evidence="2 3">CBS 393.64</strain>
    </source>
</reference>
<dbReference type="Proteomes" id="UP000053958">
    <property type="component" value="Unassembled WGS sequence"/>
</dbReference>
<feature type="region of interest" description="Disordered" evidence="1">
    <location>
        <begin position="16"/>
        <end position="110"/>
    </location>
</feature>
<name>A0A0F4YLL4_RASE3</name>
<gene>
    <name evidence="2" type="ORF">T310_6873</name>
</gene>
<proteinExistence type="predicted"/>
<dbReference type="RefSeq" id="XP_013325774.1">
    <property type="nucleotide sequence ID" value="XM_013470320.1"/>
</dbReference>
<feature type="non-terminal residue" evidence="2">
    <location>
        <position position="1"/>
    </location>
</feature>
<sequence length="110" mass="12474">VMRSILTGFRRRLQPHPRRCLPIQRRRDQKLAQPLRQSAVRADATLRPNCNQLRPWQHYHSRRQAQRAASRSQDGAAPAPGADPRPRLCPQLRGPTESRLAASAPPHVPS</sequence>
<comment type="caution">
    <text evidence="2">The sequence shown here is derived from an EMBL/GenBank/DDBJ whole genome shotgun (WGS) entry which is preliminary data.</text>
</comment>
<evidence type="ECO:0000313" key="2">
    <source>
        <dbReference type="EMBL" id="KKA19162.1"/>
    </source>
</evidence>
<dbReference type="AlphaFoldDB" id="A0A0F4YLL4"/>
<feature type="compositionally biased region" description="Low complexity" evidence="1">
    <location>
        <begin position="66"/>
        <end position="82"/>
    </location>
</feature>
<evidence type="ECO:0000256" key="1">
    <source>
        <dbReference type="SAM" id="MobiDB-lite"/>
    </source>
</evidence>